<dbReference type="RefSeq" id="WP_132281122.1">
    <property type="nucleotide sequence ID" value="NZ_JAOBST010000040.1"/>
</dbReference>
<sequence>MTRSAGCSVINDDNILIDRRPVYDSESFADSILYGTPVSVTVSDGVEPIRMVKAAQMSLVQRRPVKLCEILEC</sequence>
<gene>
    <name evidence="1" type="ORF">E1963_18100</name>
</gene>
<organism evidence="1 2">
    <name type="scientific">Extibacter muris</name>
    <dbReference type="NCBI Taxonomy" id="1796622"/>
    <lineage>
        <taxon>Bacteria</taxon>
        <taxon>Bacillati</taxon>
        <taxon>Bacillota</taxon>
        <taxon>Clostridia</taxon>
        <taxon>Lachnospirales</taxon>
        <taxon>Lachnospiraceae</taxon>
        <taxon>Extibacter</taxon>
    </lineage>
</organism>
<name>A0A4R4FCD7_9FIRM</name>
<comment type="caution">
    <text evidence="1">The sequence shown here is derived from an EMBL/GenBank/DDBJ whole genome shotgun (WGS) entry which is preliminary data.</text>
</comment>
<proteinExistence type="predicted"/>
<dbReference type="Gene3D" id="3.30.360.10">
    <property type="entry name" value="Dihydrodipicolinate Reductase, domain 2"/>
    <property type="match status" value="1"/>
</dbReference>
<accession>A0A4R4FCD7</accession>
<protein>
    <submittedName>
        <fullName evidence="1">Uncharacterized protein</fullName>
    </submittedName>
</protein>
<dbReference type="Proteomes" id="UP000295710">
    <property type="component" value="Unassembled WGS sequence"/>
</dbReference>
<keyword evidence="2" id="KW-1185">Reference proteome</keyword>
<reference evidence="1 2" key="1">
    <citation type="journal article" date="2016" name="Nat. Microbiol.">
        <title>The Mouse Intestinal Bacterial Collection (miBC) provides host-specific insight into cultured diversity and functional potential of the gut microbiota.</title>
        <authorList>
            <person name="Lagkouvardos I."/>
            <person name="Pukall R."/>
            <person name="Abt B."/>
            <person name="Foesel B.U."/>
            <person name="Meier-Kolthoff J.P."/>
            <person name="Kumar N."/>
            <person name="Bresciani A."/>
            <person name="Martinez I."/>
            <person name="Just S."/>
            <person name="Ziegler C."/>
            <person name="Brugiroux S."/>
            <person name="Garzetti D."/>
            <person name="Wenning M."/>
            <person name="Bui T.P."/>
            <person name="Wang J."/>
            <person name="Hugenholtz F."/>
            <person name="Plugge C.M."/>
            <person name="Peterson D.A."/>
            <person name="Hornef M.W."/>
            <person name="Baines J.F."/>
            <person name="Smidt H."/>
            <person name="Walter J."/>
            <person name="Kristiansen K."/>
            <person name="Nielsen H.B."/>
            <person name="Haller D."/>
            <person name="Overmann J."/>
            <person name="Stecher B."/>
            <person name="Clavel T."/>
        </authorList>
    </citation>
    <scope>NUCLEOTIDE SEQUENCE [LARGE SCALE GENOMIC DNA]</scope>
    <source>
        <strain evidence="1 2">DSM 28560</strain>
    </source>
</reference>
<evidence type="ECO:0000313" key="2">
    <source>
        <dbReference type="Proteomes" id="UP000295710"/>
    </source>
</evidence>
<evidence type="ECO:0000313" key="1">
    <source>
        <dbReference type="EMBL" id="TDA20256.1"/>
    </source>
</evidence>
<dbReference type="EMBL" id="SMMX01000026">
    <property type="protein sequence ID" value="TDA20256.1"/>
    <property type="molecule type" value="Genomic_DNA"/>
</dbReference>
<dbReference type="AlphaFoldDB" id="A0A4R4FCD7"/>